<organism evidence="1">
    <name type="scientific">marine metagenome</name>
    <dbReference type="NCBI Taxonomy" id="408172"/>
    <lineage>
        <taxon>unclassified sequences</taxon>
        <taxon>metagenomes</taxon>
        <taxon>ecological metagenomes</taxon>
    </lineage>
</organism>
<dbReference type="AlphaFoldDB" id="A0A381UXK2"/>
<protein>
    <submittedName>
        <fullName evidence="1">Uncharacterized protein</fullName>
    </submittedName>
</protein>
<accession>A0A381UXK2</accession>
<dbReference type="EMBL" id="UINC01007354">
    <property type="protein sequence ID" value="SVA32862.1"/>
    <property type="molecule type" value="Genomic_DNA"/>
</dbReference>
<name>A0A381UXK2_9ZZZZ</name>
<evidence type="ECO:0000313" key="1">
    <source>
        <dbReference type="EMBL" id="SVA32862.1"/>
    </source>
</evidence>
<proteinExistence type="predicted"/>
<gene>
    <name evidence="1" type="ORF">METZ01_LOCUS85716</name>
</gene>
<sequence>MLIHQELSPVYQLIIFQQLMNNMHDSIGSFFFNDN</sequence>
<reference evidence="1" key="1">
    <citation type="submission" date="2018-05" db="EMBL/GenBank/DDBJ databases">
        <authorList>
            <person name="Lanie J.A."/>
            <person name="Ng W.-L."/>
            <person name="Kazmierczak K.M."/>
            <person name="Andrzejewski T.M."/>
            <person name="Davidsen T.M."/>
            <person name="Wayne K.J."/>
            <person name="Tettelin H."/>
            <person name="Glass J.I."/>
            <person name="Rusch D."/>
            <person name="Podicherti R."/>
            <person name="Tsui H.-C.T."/>
            <person name="Winkler M.E."/>
        </authorList>
    </citation>
    <scope>NUCLEOTIDE SEQUENCE</scope>
</reference>